<dbReference type="NCBIfam" id="TIGR01357">
    <property type="entry name" value="aroB"/>
    <property type="match status" value="1"/>
</dbReference>
<keyword evidence="9 17" id="KW-0028">Amino-acid biosynthesis</keyword>
<evidence type="ECO:0000259" key="18">
    <source>
        <dbReference type="Pfam" id="PF01761"/>
    </source>
</evidence>
<comment type="function">
    <text evidence="17">Catalyzes the conversion of 3-deoxy-D-arabino-heptulosonate 7-phosphate (DAHP) to dehydroquinate (DHQ).</text>
</comment>
<dbReference type="Gene3D" id="3.40.50.1970">
    <property type="match status" value="1"/>
</dbReference>
<evidence type="ECO:0000256" key="6">
    <source>
        <dbReference type="ARBA" id="ARBA00013031"/>
    </source>
</evidence>
<dbReference type="PANTHER" id="PTHR43622:SF7">
    <property type="entry name" value="3-DEHYDROQUINATE SYNTHASE, CHLOROPLASTIC"/>
    <property type="match status" value="1"/>
</dbReference>
<evidence type="ECO:0000256" key="10">
    <source>
        <dbReference type="ARBA" id="ARBA00022723"/>
    </source>
</evidence>
<comment type="pathway">
    <text evidence="4 17">Metabolic intermediate biosynthesis; chorismate biosynthesis; chorismate from D-erythrose 4-phosphate and phosphoenolpyruvate: step 2/7.</text>
</comment>
<evidence type="ECO:0000259" key="19">
    <source>
        <dbReference type="Pfam" id="PF24621"/>
    </source>
</evidence>
<reference evidence="21" key="1">
    <citation type="journal article" date="2019" name="Int. J. Syst. Evol. Microbiol.">
        <title>The Global Catalogue of Microorganisms (GCM) 10K type strain sequencing project: providing services to taxonomists for standard genome sequencing and annotation.</title>
        <authorList>
            <consortium name="The Broad Institute Genomics Platform"/>
            <consortium name="The Broad Institute Genome Sequencing Center for Infectious Disease"/>
            <person name="Wu L."/>
            <person name="Ma J."/>
        </authorList>
    </citation>
    <scope>NUCLEOTIDE SEQUENCE [LARGE SCALE GENOMIC DNA]</scope>
    <source>
        <strain evidence="21">CGMCC 4.1621</strain>
    </source>
</reference>
<keyword evidence="14 17" id="KW-0057">Aromatic amino acid biosynthesis</keyword>
<keyword evidence="8 17" id="KW-0963">Cytoplasm</keyword>
<dbReference type="InterPro" id="IPR030960">
    <property type="entry name" value="DHQS/DOIS_N"/>
</dbReference>
<dbReference type="PIRSF" id="PIRSF001455">
    <property type="entry name" value="DHQ_synth"/>
    <property type="match status" value="1"/>
</dbReference>
<name>A0ABW2EHJ4_9BACI</name>
<comment type="caution">
    <text evidence="20">The sequence shown here is derived from an EMBL/GenBank/DDBJ whole genome shotgun (WGS) entry which is preliminary data.</text>
</comment>
<dbReference type="InterPro" id="IPR030963">
    <property type="entry name" value="DHQ_synth_fam"/>
</dbReference>
<dbReference type="InterPro" id="IPR056179">
    <property type="entry name" value="DHQS_C"/>
</dbReference>
<evidence type="ECO:0000256" key="11">
    <source>
        <dbReference type="ARBA" id="ARBA00022741"/>
    </source>
</evidence>
<feature type="binding site" evidence="17">
    <location>
        <position position="181"/>
    </location>
    <ligand>
        <name>Zn(2+)</name>
        <dbReference type="ChEBI" id="CHEBI:29105"/>
    </ligand>
</feature>
<dbReference type="Proteomes" id="UP001596410">
    <property type="component" value="Unassembled WGS sequence"/>
</dbReference>
<evidence type="ECO:0000256" key="8">
    <source>
        <dbReference type="ARBA" id="ARBA00022490"/>
    </source>
</evidence>
<feature type="binding site" evidence="17">
    <location>
        <position position="139"/>
    </location>
    <ligand>
        <name>NAD(+)</name>
        <dbReference type="ChEBI" id="CHEBI:57540"/>
    </ligand>
</feature>
<dbReference type="Pfam" id="PF24621">
    <property type="entry name" value="DHQS_C"/>
    <property type="match status" value="1"/>
</dbReference>
<keyword evidence="13 17" id="KW-0520">NAD</keyword>
<keyword evidence="21" id="KW-1185">Reference proteome</keyword>
<feature type="binding site" evidence="17">
    <location>
        <begin position="127"/>
        <end position="128"/>
    </location>
    <ligand>
        <name>NAD(+)</name>
        <dbReference type="ChEBI" id="CHEBI:57540"/>
    </ligand>
</feature>
<evidence type="ECO:0000256" key="1">
    <source>
        <dbReference type="ARBA" id="ARBA00001393"/>
    </source>
</evidence>
<dbReference type="Pfam" id="PF01761">
    <property type="entry name" value="DHQ_synthase"/>
    <property type="match status" value="1"/>
</dbReference>
<dbReference type="RefSeq" id="WP_204706421.1">
    <property type="nucleotide sequence ID" value="NZ_JBHSZV010000004.1"/>
</dbReference>
<sequence>MSTLMISSSTHSYQVVIKKGLRTQLKDHLDKKYAKVLVITDSKVGPLYLDEVINAFPEDVEVSHSIVSAGEASKSMEQYSNLLNACITNQLDRNSLIIGLGGGMVGDLSGFVASTYLRGVDFLQMPTSILAHDSSVGGKVAINHKQGKNLIGCFYSPIQVIYDTETLQTLPVEEIRSGYGEVVKHALLSDMSWCEQLLVEDLSALSYQQLEDHLTLGIQVKAEVVEQDEKEHGVRRHLNLGHTLAHAMEAELGYGEITHGEAVAIGIWFAMKISEDSFKVSLPTKSYVQWLIKNEYPIDTLLKVNPEKLVNRMRWDKKTIDNNIHFVLLEAVGSPTVEKISETKLHQYLNDFVEEVSQIDKRN</sequence>
<feature type="domain" description="3-dehydroquinate synthase N-terminal" evidence="18">
    <location>
        <begin position="66"/>
        <end position="176"/>
    </location>
</feature>
<dbReference type="GO" id="GO:0003856">
    <property type="term" value="F:3-dehydroquinate synthase activity"/>
    <property type="evidence" value="ECO:0007669"/>
    <property type="project" value="UniProtKB-EC"/>
</dbReference>
<keyword evidence="16 17" id="KW-0170">Cobalt</keyword>
<dbReference type="EMBL" id="JBHSZV010000004">
    <property type="protein sequence ID" value="MFC7060451.1"/>
    <property type="molecule type" value="Genomic_DNA"/>
</dbReference>
<evidence type="ECO:0000313" key="20">
    <source>
        <dbReference type="EMBL" id="MFC7060451.1"/>
    </source>
</evidence>
<keyword evidence="11 17" id="KW-0547">Nucleotide-binding</keyword>
<evidence type="ECO:0000256" key="17">
    <source>
        <dbReference type="HAMAP-Rule" id="MF_00110"/>
    </source>
</evidence>
<evidence type="ECO:0000313" key="21">
    <source>
        <dbReference type="Proteomes" id="UP001596410"/>
    </source>
</evidence>
<comment type="subcellular location">
    <subcellularLocation>
        <location evidence="3 17">Cytoplasm</location>
    </subcellularLocation>
</comment>
<evidence type="ECO:0000256" key="16">
    <source>
        <dbReference type="ARBA" id="ARBA00023285"/>
    </source>
</evidence>
<keyword evidence="12 17" id="KW-0862">Zinc</keyword>
<evidence type="ECO:0000256" key="12">
    <source>
        <dbReference type="ARBA" id="ARBA00022833"/>
    </source>
</evidence>
<dbReference type="InterPro" id="IPR016037">
    <property type="entry name" value="DHQ_synth_AroB"/>
</dbReference>
<proteinExistence type="inferred from homology"/>
<gene>
    <name evidence="17 20" type="primary">aroB</name>
    <name evidence="20" type="ORF">ACFQIC_01020</name>
</gene>
<feature type="domain" description="3-dehydroquinate synthase C-terminal" evidence="19">
    <location>
        <begin position="178"/>
        <end position="319"/>
    </location>
</feature>
<keyword evidence="15 17" id="KW-0456">Lyase</keyword>
<dbReference type="SUPFAM" id="SSF56796">
    <property type="entry name" value="Dehydroquinate synthase-like"/>
    <property type="match status" value="1"/>
</dbReference>
<comment type="cofactor">
    <cofactor evidence="17">
        <name>Co(2+)</name>
        <dbReference type="ChEBI" id="CHEBI:48828"/>
    </cofactor>
    <cofactor evidence="17">
        <name>Zn(2+)</name>
        <dbReference type="ChEBI" id="CHEBI:29105"/>
    </cofactor>
    <text evidence="17">Binds 1 divalent metal cation per subunit. Can use either Co(2+) or Zn(2+).</text>
</comment>
<evidence type="ECO:0000256" key="13">
    <source>
        <dbReference type="ARBA" id="ARBA00023027"/>
    </source>
</evidence>
<evidence type="ECO:0000256" key="14">
    <source>
        <dbReference type="ARBA" id="ARBA00023141"/>
    </source>
</evidence>
<comment type="cofactor">
    <cofactor evidence="2 17">
        <name>NAD(+)</name>
        <dbReference type="ChEBI" id="CHEBI:57540"/>
    </cofactor>
</comment>
<dbReference type="HAMAP" id="MF_00110">
    <property type="entry name" value="DHQ_synthase"/>
    <property type="match status" value="1"/>
</dbReference>
<dbReference type="Gene3D" id="1.20.1090.10">
    <property type="entry name" value="Dehydroquinate synthase-like - alpha domain"/>
    <property type="match status" value="1"/>
</dbReference>
<comment type="caution">
    <text evidence="17">Lacks conserved residue(s) required for the propagation of feature annotation.</text>
</comment>
<dbReference type="InterPro" id="IPR050071">
    <property type="entry name" value="Dehydroquinate_synthase"/>
</dbReference>
<evidence type="ECO:0000256" key="3">
    <source>
        <dbReference type="ARBA" id="ARBA00004496"/>
    </source>
</evidence>
<evidence type="ECO:0000256" key="15">
    <source>
        <dbReference type="ARBA" id="ARBA00023239"/>
    </source>
</evidence>
<dbReference type="CDD" id="cd08195">
    <property type="entry name" value="DHQS"/>
    <property type="match status" value="1"/>
</dbReference>
<protein>
    <recommendedName>
        <fullName evidence="7 17">3-dehydroquinate synthase</fullName>
        <shortName evidence="17">DHQS</shortName>
        <ecNumber evidence="6 17">4.2.3.4</ecNumber>
    </recommendedName>
</protein>
<evidence type="ECO:0000256" key="5">
    <source>
        <dbReference type="ARBA" id="ARBA00005412"/>
    </source>
</evidence>
<organism evidence="20 21">
    <name type="scientific">Halobacillus seohaensis</name>
    <dbReference type="NCBI Taxonomy" id="447421"/>
    <lineage>
        <taxon>Bacteria</taxon>
        <taxon>Bacillati</taxon>
        <taxon>Bacillota</taxon>
        <taxon>Bacilli</taxon>
        <taxon>Bacillales</taxon>
        <taxon>Bacillaceae</taxon>
        <taxon>Halobacillus</taxon>
    </lineage>
</organism>
<keyword evidence="10 17" id="KW-0479">Metal-binding</keyword>
<accession>A0ABW2EHJ4</accession>
<dbReference type="EC" id="4.2.3.4" evidence="6 17"/>
<feature type="binding site" evidence="17">
    <location>
        <position position="148"/>
    </location>
    <ligand>
        <name>NAD(+)</name>
        <dbReference type="ChEBI" id="CHEBI:57540"/>
    </ligand>
</feature>
<feature type="binding site" evidence="17">
    <location>
        <position position="259"/>
    </location>
    <ligand>
        <name>Zn(2+)</name>
        <dbReference type="ChEBI" id="CHEBI:29105"/>
    </ligand>
</feature>
<evidence type="ECO:0000256" key="4">
    <source>
        <dbReference type="ARBA" id="ARBA00004661"/>
    </source>
</evidence>
<evidence type="ECO:0000256" key="2">
    <source>
        <dbReference type="ARBA" id="ARBA00001911"/>
    </source>
</evidence>
<evidence type="ECO:0000256" key="9">
    <source>
        <dbReference type="ARBA" id="ARBA00022605"/>
    </source>
</evidence>
<comment type="similarity">
    <text evidence="5 17">Belongs to the sugar phosphate cyclases superfamily. Dehydroquinate synthase family.</text>
</comment>
<feature type="binding site" evidence="17">
    <location>
        <position position="242"/>
    </location>
    <ligand>
        <name>Zn(2+)</name>
        <dbReference type="ChEBI" id="CHEBI:29105"/>
    </ligand>
</feature>
<feature type="binding site" evidence="17">
    <location>
        <begin position="166"/>
        <end position="169"/>
    </location>
    <ligand>
        <name>NAD(+)</name>
        <dbReference type="ChEBI" id="CHEBI:57540"/>
    </ligand>
</feature>
<evidence type="ECO:0000256" key="7">
    <source>
        <dbReference type="ARBA" id="ARBA00017684"/>
    </source>
</evidence>
<comment type="catalytic activity">
    <reaction evidence="1 17">
        <text>7-phospho-2-dehydro-3-deoxy-D-arabino-heptonate = 3-dehydroquinate + phosphate</text>
        <dbReference type="Rhea" id="RHEA:21968"/>
        <dbReference type="ChEBI" id="CHEBI:32364"/>
        <dbReference type="ChEBI" id="CHEBI:43474"/>
        <dbReference type="ChEBI" id="CHEBI:58394"/>
        <dbReference type="EC" id="4.2.3.4"/>
    </reaction>
</comment>
<dbReference type="PANTHER" id="PTHR43622">
    <property type="entry name" value="3-DEHYDROQUINATE SYNTHASE"/>
    <property type="match status" value="1"/>
</dbReference>